<dbReference type="Pfam" id="PF07927">
    <property type="entry name" value="HicA_toxin"/>
    <property type="match status" value="1"/>
</dbReference>
<dbReference type="Gene3D" id="3.30.920.30">
    <property type="entry name" value="Hypothetical protein"/>
    <property type="match status" value="1"/>
</dbReference>
<dbReference type="KEGG" id="caj:CIG1485E_0822"/>
<dbReference type="HOGENOM" id="CLU_3150593_0_0_7"/>
<dbReference type="SUPFAM" id="SSF54786">
    <property type="entry name" value="YcfA/nrd intein domain"/>
    <property type="match status" value="1"/>
</dbReference>
<dbReference type="GO" id="GO:0016787">
    <property type="term" value="F:hydrolase activity"/>
    <property type="evidence" value="ECO:0007669"/>
    <property type="project" value="UniProtKB-KW"/>
</dbReference>
<keyword evidence="3" id="KW-0540">Nuclease</keyword>
<comment type="similarity">
    <text evidence="1">Belongs to the HicA mRNA interferase family.</text>
</comment>
<sequence length="48" mass="5506">MLKNNGVELRDIKGSHHQFSNGKLLITLPYHKPMKIFYVKLVLNAIKG</sequence>
<reference evidence="9" key="1">
    <citation type="journal article" date="2014" name="Genome Announc.">
        <title>Complete Genome Sequence of Campylobacter iguaniorum Strain 1485ET, Isolated from a Bearded Dragon (Pogona vitticeps).</title>
        <authorList>
            <person name="Gilbert M.J."/>
            <person name="Miller W.G."/>
            <person name="Yee E."/>
            <person name="Kik M."/>
            <person name="Wagenaar J.A."/>
            <person name="Duim B."/>
        </authorList>
    </citation>
    <scope>NUCLEOTIDE SEQUENCE [LARGE SCALE GENOMIC DNA]</scope>
    <source>
        <strain evidence="9">1485E</strain>
    </source>
</reference>
<dbReference type="GO" id="GO:0004519">
    <property type="term" value="F:endonuclease activity"/>
    <property type="evidence" value="ECO:0007669"/>
    <property type="project" value="UniProtKB-KW"/>
</dbReference>
<dbReference type="InterPro" id="IPR038570">
    <property type="entry name" value="HicA_sf"/>
</dbReference>
<evidence type="ECO:0000313" key="9">
    <source>
        <dbReference type="Proteomes" id="UP000028486"/>
    </source>
</evidence>
<dbReference type="RefSeq" id="WP_235183861.1">
    <property type="nucleotide sequence ID" value="NZ_CP009043.1"/>
</dbReference>
<dbReference type="EMBL" id="CP009043">
    <property type="protein sequence ID" value="AII14663.1"/>
    <property type="molecule type" value="Genomic_DNA"/>
</dbReference>
<keyword evidence="7" id="KW-0346">Stress response</keyword>
<proteinExistence type="inferred from homology"/>
<evidence type="ECO:0000256" key="7">
    <source>
        <dbReference type="ARBA" id="ARBA00023016"/>
    </source>
</evidence>
<protein>
    <submittedName>
        <fullName evidence="8">Putative toxin-antitoxin system, toxin component, HicA family</fullName>
    </submittedName>
</protein>
<evidence type="ECO:0000256" key="5">
    <source>
        <dbReference type="ARBA" id="ARBA00022801"/>
    </source>
</evidence>
<organism evidence="8 9">
    <name type="scientific">Campylobacter iguaniorum</name>
    <dbReference type="NCBI Taxonomy" id="1244531"/>
    <lineage>
        <taxon>Bacteria</taxon>
        <taxon>Pseudomonadati</taxon>
        <taxon>Campylobacterota</taxon>
        <taxon>Epsilonproteobacteria</taxon>
        <taxon>Campylobacterales</taxon>
        <taxon>Campylobacteraceae</taxon>
        <taxon>Campylobacter</taxon>
    </lineage>
</organism>
<keyword evidence="9" id="KW-1185">Reference proteome</keyword>
<keyword evidence="2" id="KW-1277">Toxin-antitoxin system</keyword>
<evidence type="ECO:0000313" key="8">
    <source>
        <dbReference type="EMBL" id="AII14663.1"/>
    </source>
</evidence>
<keyword evidence="5" id="KW-0378">Hydrolase</keyword>
<dbReference type="InterPro" id="IPR012933">
    <property type="entry name" value="HicA_mRNA_interferase"/>
</dbReference>
<keyword evidence="6" id="KW-0694">RNA-binding</keyword>
<keyword evidence="4" id="KW-0255">Endonuclease</keyword>
<evidence type="ECO:0000256" key="1">
    <source>
        <dbReference type="ARBA" id="ARBA00006620"/>
    </source>
</evidence>
<accession>A0A076FAD6</accession>
<evidence type="ECO:0000256" key="2">
    <source>
        <dbReference type="ARBA" id="ARBA00022649"/>
    </source>
</evidence>
<name>A0A076FAD6_9BACT</name>
<dbReference type="Proteomes" id="UP000028486">
    <property type="component" value="Chromosome"/>
</dbReference>
<dbReference type="GO" id="GO:0003729">
    <property type="term" value="F:mRNA binding"/>
    <property type="evidence" value="ECO:0007669"/>
    <property type="project" value="InterPro"/>
</dbReference>
<dbReference type="AlphaFoldDB" id="A0A076FAD6"/>
<evidence type="ECO:0000256" key="6">
    <source>
        <dbReference type="ARBA" id="ARBA00022884"/>
    </source>
</evidence>
<evidence type="ECO:0000256" key="4">
    <source>
        <dbReference type="ARBA" id="ARBA00022759"/>
    </source>
</evidence>
<evidence type="ECO:0000256" key="3">
    <source>
        <dbReference type="ARBA" id="ARBA00022722"/>
    </source>
</evidence>
<gene>
    <name evidence="8" type="ORF">CIG1485E_0822</name>
</gene>